<evidence type="ECO:0000313" key="2">
    <source>
        <dbReference type="Proteomes" id="UP000030739"/>
    </source>
</evidence>
<keyword evidence="2" id="KW-1185">Reference proteome</keyword>
<name>A0A0A0Q0H3_9CAUD</name>
<dbReference type="KEGG" id="vg:26638047"/>
<accession>A0A0A0Q0H3</accession>
<reference evidence="1 2" key="1">
    <citation type="journal article" date="2015" name="Plant Pathol. J.">
        <title>Isolation and Genomic Characterization of the T4-Like Bacteriophage PM2 Infecting Pectobacterium carotovorum subsp. carotovorum.</title>
        <authorList>
            <person name="Lim J.A."/>
            <person name="Lee D.H."/>
            <person name="Heu S."/>
        </authorList>
    </citation>
    <scope>NUCLEOTIDE SEQUENCE [LARGE SCALE GENOMIC DNA]</scope>
</reference>
<dbReference type="Proteomes" id="UP000030739">
    <property type="component" value="Segment"/>
</dbReference>
<dbReference type="EMBL" id="KF835987">
    <property type="protein sequence ID" value="AHY25116.1"/>
    <property type="molecule type" value="Genomic_DNA"/>
</dbReference>
<organism evidence="1 2">
    <name type="scientific">Pectobacterium bacteriophage PM2</name>
    <dbReference type="NCBI Taxonomy" id="1429794"/>
    <lineage>
        <taxon>Viruses</taxon>
        <taxon>Duplodnaviria</taxon>
        <taxon>Heunggongvirae</taxon>
        <taxon>Uroviricota</taxon>
        <taxon>Caudoviricetes</taxon>
        <taxon>Pantevenvirales</taxon>
        <taxon>Straboviridae</taxon>
        <taxon>Tevenvirinae</taxon>
        <taxon>Mosugukvirus</taxon>
        <taxon>Mosugukvirus pm2</taxon>
    </lineage>
</organism>
<dbReference type="GeneID" id="26638047"/>
<gene>
    <name evidence="1" type="ORF">PM2_154</name>
</gene>
<proteinExistence type="predicted"/>
<evidence type="ECO:0000313" key="1">
    <source>
        <dbReference type="EMBL" id="AHY25116.1"/>
    </source>
</evidence>
<dbReference type="RefSeq" id="YP_009211575.1">
    <property type="nucleotide sequence ID" value="NC_028940.1"/>
</dbReference>
<protein>
    <submittedName>
        <fullName evidence="1">Uncharacterized protein</fullName>
    </submittedName>
</protein>
<dbReference type="OrthoDB" id="27703at10239"/>
<sequence length="71" mass="8173">MKKYPLGHAVIEWDSGGYSEALFYQDAEGKQFFVCSNWISGPVAVEKYANNFSNIISDHDDIYMFLNEQEN</sequence>